<keyword evidence="2" id="KW-0472">Membrane</keyword>
<dbReference type="GO" id="GO:0005886">
    <property type="term" value="C:plasma membrane"/>
    <property type="evidence" value="ECO:0007669"/>
    <property type="project" value="InterPro"/>
</dbReference>
<dbReference type="EMBL" id="JYLF01000003">
    <property type="protein sequence ID" value="KMN14366.1"/>
    <property type="molecule type" value="Genomic_DNA"/>
</dbReference>
<dbReference type="AlphaFoldDB" id="A0A0J6LJ23"/>
<keyword evidence="2" id="KW-1133">Transmembrane helix</keyword>
<feature type="transmembrane region" description="Helical" evidence="2">
    <location>
        <begin position="38"/>
        <end position="55"/>
    </location>
</feature>
<feature type="domain" description="Anti-sigma K factor RskA C-terminal" evidence="3">
    <location>
        <begin position="64"/>
        <end position="159"/>
    </location>
</feature>
<sequence>MSTAPRLTLYHNPYYSSLRQGTPPANAAKKTAWRRMSVWVYASLLIGVLALIVIWQNERLQRQVMLLDANARPVIRVDIYNDYLKMYPQQAIMTAKSSDLELWALQDNASPVSLGLISPLTEDWAGINFVQQSSLKGARQLAITLEQRGGAKHGQPQGPTLYISTPLRE</sequence>
<keyword evidence="2" id="KW-0812">Transmembrane</keyword>
<evidence type="ECO:0000313" key="5">
    <source>
        <dbReference type="Proteomes" id="UP000036325"/>
    </source>
</evidence>
<reference evidence="4 5" key="1">
    <citation type="submission" date="2015-02" db="EMBL/GenBank/DDBJ databases">
        <title>Pseudomonas helleri sp. nov. and Pseudomonas weihenstephanensis sp. nov., isolated from raw cows milk.</title>
        <authorList>
            <person name="von Neubeck M."/>
            <person name="Huptas C."/>
            <person name="Wenning M."/>
            <person name="Scherer S."/>
        </authorList>
    </citation>
    <scope>NUCLEOTIDE SEQUENCE [LARGE SCALE GENOMIC DNA]</scope>
    <source>
        <strain evidence="4 5">DSM 29166</strain>
    </source>
</reference>
<evidence type="ECO:0000256" key="2">
    <source>
        <dbReference type="SAM" id="Phobius"/>
    </source>
</evidence>
<proteinExistence type="predicted"/>
<protein>
    <recommendedName>
        <fullName evidence="3">Anti-sigma K factor RskA C-terminal domain-containing protein</fullName>
    </recommendedName>
</protein>
<gene>
    <name evidence="4" type="ORF">TU86_10290</name>
</gene>
<organism evidence="4 5">
    <name type="scientific">Pseudomonas weihenstephanensis</name>
    <dbReference type="NCBI Taxonomy" id="1608994"/>
    <lineage>
        <taxon>Bacteria</taxon>
        <taxon>Pseudomonadati</taxon>
        <taxon>Pseudomonadota</taxon>
        <taxon>Gammaproteobacteria</taxon>
        <taxon>Pseudomonadales</taxon>
        <taxon>Pseudomonadaceae</taxon>
        <taxon>Pseudomonas</taxon>
    </lineage>
</organism>
<accession>A0A0J6LJ23</accession>
<comment type="caution">
    <text evidence="4">The sequence shown here is derived from an EMBL/GenBank/DDBJ whole genome shotgun (WGS) entry which is preliminary data.</text>
</comment>
<dbReference type="InterPro" id="IPR018764">
    <property type="entry name" value="RskA_C"/>
</dbReference>
<evidence type="ECO:0000259" key="3">
    <source>
        <dbReference type="Pfam" id="PF10099"/>
    </source>
</evidence>
<evidence type="ECO:0000256" key="1">
    <source>
        <dbReference type="SAM" id="MobiDB-lite"/>
    </source>
</evidence>
<feature type="region of interest" description="Disordered" evidence="1">
    <location>
        <begin position="148"/>
        <end position="169"/>
    </location>
</feature>
<dbReference type="STRING" id="1608994.TU86_10290"/>
<name>A0A0J6LJ23_9PSED</name>
<dbReference type="Pfam" id="PF10099">
    <property type="entry name" value="RskA_C"/>
    <property type="match status" value="1"/>
</dbReference>
<dbReference type="PATRIC" id="fig|1608994.3.peg.2681"/>
<dbReference type="Proteomes" id="UP000036325">
    <property type="component" value="Unassembled WGS sequence"/>
</dbReference>
<evidence type="ECO:0000313" key="4">
    <source>
        <dbReference type="EMBL" id="KMN14366.1"/>
    </source>
</evidence>